<evidence type="ECO:0000256" key="1">
    <source>
        <dbReference type="SAM" id="MobiDB-lite"/>
    </source>
</evidence>
<evidence type="ECO:0000313" key="3">
    <source>
        <dbReference type="EMBL" id="SMF04018.1"/>
    </source>
</evidence>
<accession>A0A1X7CWC4</accession>
<dbReference type="SUPFAM" id="SSF64376">
    <property type="entry name" value="YlxR-like"/>
    <property type="match status" value="1"/>
</dbReference>
<reference evidence="4" key="1">
    <citation type="submission" date="2017-04" db="EMBL/GenBank/DDBJ databases">
        <authorList>
            <person name="Varghese N."/>
            <person name="Submissions S."/>
        </authorList>
    </citation>
    <scope>NUCLEOTIDE SEQUENCE [LARGE SCALE GENOMIC DNA]</scope>
    <source>
        <strain evidence="4">NIO-1021</strain>
    </source>
</reference>
<dbReference type="RefSeq" id="WP_064845966.1">
    <property type="nucleotide sequence ID" value="NZ_FXAC01000006.1"/>
</dbReference>
<dbReference type="InterPro" id="IPR035931">
    <property type="entry name" value="YlxR-like_sf"/>
</dbReference>
<dbReference type="Pfam" id="PF04296">
    <property type="entry name" value="YlxR"/>
    <property type="match status" value="1"/>
</dbReference>
<dbReference type="AlphaFoldDB" id="A0A1X7CWC4"/>
<gene>
    <name evidence="3" type="ORF">SAMN06296028_10692</name>
</gene>
<protein>
    <recommendedName>
        <fullName evidence="2">YlxR domain-containing protein</fullName>
    </recommendedName>
</protein>
<dbReference type="InterPro" id="IPR007393">
    <property type="entry name" value="YlxR_dom"/>
</dbReference>
<keyword evidence="4" id="KW-1185">Reference proteome</keyword>
<dbReference type="InterPro" id="IPR037465">
    <property type="entry name" value="YlxR"/>
</dbReference>
<feature type="domain" description="YlxR" evidence="2">
    <location>
        <begin position="7"/>
        <end position="84"/>
    </location>
</feature>
<dbReference type="Gene3D" id="3.30.1230.10">
    <property type="entry name" value="YlxR-like"/>
    <property type="match status" value="1"/>
</dbReference>
<feature type="region of interest" description="Disordered" evidence="1">
    <location>
        <begin position="88"/>
        <end position="110"/>
    </location>
</feature>
<evidence type="ECO:0000313" key="4">
    <source>
        <dbReference type="Proteomes" id="UP000192929"/>
    </source>
</evidence>
<dbReference type="PANTHER" id="PTHR34215">
    <property type="entry name" value="BLL0784 PROTEIN"/>
    <property type="match status" value="1"/>
</dbReference>
<proteinExistence type="predicted"/>
<dbReference type="EMBL" id="FXAC01000006">
    <property type="protein sequence ID" value="SMF04018.1"/>
    <property type="molecule type" value="Genomic_DNA"/>
</dbReference>
<sequence>MSVNSLRTCVGCREVSPPDQLVRVTMEDTPQGPRVVADLHRRAGGRGAWVHATRQCVATAVRKRAFHRSFRTAVTTDDLEQQLRVLLPVQEDEHQESESEAHGKPMSAGR</sequence>
<dbReference type="Proteomes" id="UP000192929">
    <property type="component" value="Unassembled WGS sequence"/>
</dbReference>
<name>A0A1X7CWC4_9MICC</name>
<evidence type="ECO:0000259" key="2">
    <source>
        <dbReference type="Pfam" id="PF04296"/>
    </source>
</evidence>
<dbReference type="PANTHER" id="PTHR34215:SF1">
    <property type="entry name" value="YLXR DOMAIN-CONTAINING PROTEIN"/>
    <property type="match status" value="1"/>
</dbReference>
<organism evidence="3 4">
    <name type="scientific">Kocuria marina subsp. indica</name>
    <dbReference type="NCBI Taxonomy" id="1049583"/>
    <lineage>
        <taxon>Bacteria</taxon>
        <taxon>Bacillati</taxon>
        <taxon>Actinomycetota</taxon>
        <taxon>Actinomycetes</taxon>
        <taxon>Micrococcales</taxon>
        <taxon>Micrococcaceae</taxon>
        <taxon>Kocuria</taxon>
    </lineage>
</organism>